<dbReference type="RefSeq" id="XP_022457809.1">
    <property type="nucleotide sequence ID" value="XM_022603982.1"/>
</dbReference>
<dbReference type="AlphaFoldDB" id="W6MIN8"/>
<keyword evidence="4" id="KW-1185">Reference proteome</keyword>
<dbReference type="HOGENOM" id="CLU_1421619_0_0_1"/>
<organism evidence="3 4">
    <name type="scientific">Kuraishia capsulata CBS 1993</name>
    <dbReference type="NCBI Taxonomy" id="1382522"/>
    <lineage>
        <taxon>Eukaryota</taxon>
        <taxon>Fungi</taxon>
        <taxon>Dikarya</taxon>
        <taxon>Ascomycota</taxon>
        <taxon>Saccharomycotina</taxon>
        <taxon>Pichiomycetes</taxon>
        <taxon>Pichiales</taxon>
        <taxon>Pichiaceae</taxon>
        <taxon>Kuraishia</taxon>
    </lineage>
</organism>
<dbReference type="GeneID" id="34519197"/>
<keyword evidence="2" id="KW-1133">Transmembrane helix</keyword>
<evidence type="ECO:0000256" key="2">
    <source>
        <dbReference type="SAM" id="Phobius"/>
    </source>
</evidence>
<accession>W6MIN8</accession>
<dbReference type="EMBL" id="HG793126">
    <property type="protein sequence ID" value="CDK25798.1"/>
    <property type="molecule type" value="Genomic_DNA"/>
</dbReference>
<evidence type="ECO:0000313" key="4">
    <source>
        <dbReference type="Proteomes" id="UP000019384"/>
    </source>
</evidence>
<proteinExistence type="predicted"/>
<evidence type="ECO:0000313" key="3">
    <source>
        <dbReference type="EMBL" id="CDK25798.1"/>
    </source>
</evidence>
<feature type="region of interest" description="Disordered" evidence="1">
    <location>
        <begin position="100"/>
        <end position="132"/>
    </location>
</feature>
<feature type="compositionally biased region" description="Low complexity" evidence="1">
    <location>
        <begin position="101"/>
        <end position="120"/>
    </location>
</feature>
<sequence length="191" mass="22249">MAQFHCSLSLDIYLYIWFFPRSFFSIVLQLASIAVVILHIFKMDKTSKRKFLEREIFTYSVEDIEDLFSISKAKPYYEQLDKDISNKLFNTMAKKQKLAQSSESVTNSNSNSTSLFSKVSGQTKSEVREKPEKIAVQIKRPLPRYTGTIRQKAKRGVGTPTSKYLDDFELFYKGNYFEEFKDLPSQLAIDW</sequence>
<reference evidence="3" key="1">
    <citation type="submission" date="2013-12" db="EMBL/GenBank/DDBJ databases">
        <authorList>
            <person name="Genoscope - CEA"/>
        </authorList>
    </citation>
    <scope>NUCLEOTIDE SEQUENCE</scope>
    <source>
        <strain evidence="3">CBS 1993</strain>
    </source>
</reference>
<dbReference type="Proteomes" id="UP000019384">
    <property type="component" value="Unassembled WGS sequence"/>
</dbReference>
<protein>
    <submittedName>
        <fullName evidence="3">Uncharacterized protein</fullName>
    </submittedName>
</protein>
<gene>
    <name evidence="3" type="ORF">KUCA_T00001768001</name>
</gene>
<keyword evidence="2" id="KW-0812">Transmembrane</keyword>
<evidence type="ECO:0000256" key="1">
    <source>
        <dbReference type="SAM" id="MobiDB-lite"/>
    </source>
</evidence>
<feature type="transmembrane region" description="Helical" evidence="2">
    <location>
        <begin position="12"/>
        <end position="41"/>
    </location>
</feature>
<name>W6MIN8_9ASCO</name>
<reference evidence="3" key="2">
    <citation type="submission" date="2014-02" db="EMBL/GenBank/DDBJ databases">
        <title>Complete DNA sequence of /Kuraishia capsulata/ illustrates novel genomic features among budding yeasts (/Saccharomycotina/).</title>
        <authorList>
            <person name="Morales L."/>
            <person name="Noel B."/>
            <person name="Porcel B."/>
            <person name="Marcet-Houben M."/>
            <person name="Hullo M-F."/>
            <person name="Sacerdot C."/>
            <person name="Tekaia F."/>
            <person name="Leh-Louis V."/>
            <person name="Despons L."/>
            <person name="Khanna V."/>
            <person name="Aury J-M."/>
            <person name="Barbe V."/>
            <person name="Couloux A."/>
            <person name="Labadie K."/>
            <person name="Pelletier E."/>
            <person name="Souciet J-L."/>
            <person name="Boekhout T."/>
            <person name="Gabaldon T."/>
            <person name="Wincker P."/>
            <person name="Dujon B."/>
        </authorList>
    </citation>
    <scope>NUCLEOTIDE SEQUENCE</scope>
    <source>
        <strain evidence="3">CBS 1993</strain>
    </source>
</reference>
<keyword evidence="2" id="KW-0472">Membrane</keyword>